<dbReference type="Proteomes" id="UP000019474">
    <property type="component" value="Unassembled WGS sequence"/>
</dbReference>
<sequence>MKEKLPEFFDSNDHFSIDKFENALREHNIDEVTNGYH</sequence>
<dbReference type="AlphaFoldDB" id="W9EI05"/>
<reference evidence="1 2" key="1">
    <citation type="submission" date="2012-08" db="EMBL/GenBank/DDBJ databases">
        <title>Genome sequencing of Lactobacillus florum 8D.</title>
        <authorList>
            <person name="Kim E.B."/>
            <person name="Marco M.L."/>
        </authorList>
    </citation>
    <scope>NUCLEOTIDE SEQUENCE [LARGE SCALE GENOMIC DNA]</scope>
    <source>
        <strain evidence="1 2">8D</strain>
    </source>
</reference>
<keyword evidence="2" id="KW-1185">Reference proteome</keyword>
<organism evidence="1 2">
    <name type="scientific">Fructilactobacillus florum 8D</name>
    <dbReference type="NCBI Taxonomy" id="1221538"/>
    <lineage>
        <taxon>Bacteria</taxon>
        <taxon>Bacillati</taxon>
        <taxon>Bacillota</taxon>
        <taxon>Bacilli</taxon>
        <taxon>Lactobacillales</taxon>
        <taxon>Lactobacillaceae</taxon>
        <taxon>Fructilactobacillus</taxon>
    </lineage>
</organism>
<evidence type="ECO:0000313" key="1">
    <source>
        <dbReference type="EMBL" id="ETO40625.1"/>
    </source>
</evidence>
<comment type="caution">
    <text evidence="1">The sequence shown here is derived from an EMBL/GenBank/DDBJ whole genome shotgun (WGS) entry which is preliminary data.</text>
</comment>
<proteinExistence type="predicted"/>
<name>W9EI05_9LACO</name>
<accession>W9EI05</accession>
<protein>
    <submittedName>
        <fullName evidence="1">Uncharacterized protein</fullName>
    </submittedName>
</protein>
<evidence type="ECO:0000313" key="2">
    <source>
        <dbReference type="Proteomes" id="UP000019474"/>
    </source>
</evidence>
<dbReference type="EMBL" id="ALXG01000017">
    <property type="protein sequence ID" value="ETO40625.1"/>
    <property type="molecule type" value="Genomic_DNA"/>
</dbReference>
<dbReference type="PATRIC" id="fig|1221538.3.peg.428"/>
<gene>
    <name evidence="1" type="ORF">B808_424</name>
</gene>